<comment type="caution">
    <text evidence="1">The sequence shown here is derived from an EMBL/GenBank/DDBJ whole genome shotgun (WGS) entry which is preliminary data.</text>
</comment>
<organism evidence="1 2">
    <name type="scientific">Coprinellus micaceus</name>
    <name type="common">Glistening ink-cap mushroom</name>
    <name type="synonym">Coprinus micaceus</name>
    <dbReference type="NCBI Taxonomy" id="71717"/>
    <lineage>
        <taxon>Eukaryota</taxon>
        <taxon>Fungi</taxon>
        <taxon>Dikarya</taxon>
        <taxon>Basidiomycota</taxon>
        <taxon>Agaricomycotina</taxon>
        <taxon>Agaricomycetes</taxon>
        <taxon>Agaricomycetidae</taxon>
        <taxon>Agaricales</taxon>
        <taxon>Agaricineae</taxon>
        <taxon>Psathyrellaceae</taxon>
        <taxon>Coprinellus</taxon>
    </lineage>
</organism>
<evidence type="ECO:0008006" key="3">
    <source>
        <dbReference type="Google" id="ProtNLM"/>
    </source>
</evidence>
<reference evidence="1 2" key="1">
    <citation type="journal article" date="2019" name="Nat. Ecol. Evol.">
        <title>Megaphylogeny resolves global patterns of mushroom evolution.</title>
        <authorList>
            <person name="Varga T."/>
            <person name="Krizsan K."/>
            <person name="Foldi C."/>
            <person name="Dima B."/>
            <person name="Sanchez-Garcia M."/>
            <person name="Sanchez-Ramirez S."/>
            <person name="Szollosi G.J."/>
            <person name="Szarkandi J.G."/>
            <person name="Papp V."/>
            <person name="Albert L."/>
            <person name="Andreopoulos W."/>
            <person name="Angelini C."/>
            <person name="Antonin V."/>
            <person name="Barry K.W."/>
            <person name="Bougher N.L."/>
            <person name="Buchanan P."/>
            <person name="Buyck B."/>
            <person name="Bense V."/>
            <person name="Catcheside P."/>
            <person name="Chovatia M."/>
            <person name="Cooper J."/>
            <person name="Damon W."/>
            <person name="Desjardin D."/>
            <person name="Finy P."/>
            <person name="Geml J."/>
            <person name="Haridas S."/>
            <person name="Hughes K."/>
            <person name="Justo A."/>
            <person name="Karasinski D."/>
            <person name="Kautmanova I."/>
            <person name="Kiss B."/>
            <person name="Kocsube S."/>
            <person name="Kotiranta H."/>
            <person name="LaButti K.M."/>
            <person name="Lechner B.E."/>
            <person name="Liimatainen K."/>
            <person name="Lipzen A."/>
            <person name="Lukacs Z."/>
            <person name="Mihaltcheva S."/>
            <person name="Morgado L.N."/>
            <person name="Niskanen T."/>
            <person name="Noordeloos M.E."/>
            <person name="Ohm R.A."/>
            <person name="Ortiz-Santana B."/>
            <person name="Ovrebo C."/>
            <person name="Racz N."/>
            <person name="Riley R."/>
            <person name="Savchenko A."/>
            <person name="Shiryaev A."/>
            <person name="Soop K."/>
            <person name="Spirin V."/>
            <person name="Szebenyi C."/>
            <person name="Tomsovsky M."/>
            <person name="Tulloss R.E."/>
            <person name="Uehling J."/>
            <person name="Grigoriev I.V."/>
            <person name="Vagvolgyi C."/>
            <person name="Papp T."/>
            <person name="Martin F.M."/>
            <person name="Miettinen O."/>
            <person name="Hibbett D.S."/>
            <person name="Nagy L.G."/>
        </authorList>
    </citation>
    <scope>NUCLEOTIDE SEQUENCE [LARGE SCALE GENOMIC DNA]</scope>
    <source>
        <strain evidence="1 2">FP101781</strain>
    </source>
</reference>
<accession>A0A4Y7TH98</accession>
<evidence type="ECO:0000313" key="1">
    <source>
        <dbReference type="EMBL" id="TEB33553.1"/>
    </source>
</evidence>
<dbReference type="Proteomes" id="UP000298030">
    <property type="component" value="Unassembled WGS sequence"/>
</dbReference>
<keyword evidence="2" id="KW-1185">Reference proteome</keyword>
<proteinExistence type="predicted"/>
<protein>
    <recommendedName>
        <fullName evidence="3">F-box domain-containing protein</fullName>
    </recommendedName>
</protein>
<name>A0A4Y7TH98_COPMI</name>
<evidence type="ECO:0000313" key="2">
    <source>
        <dbReference type="Proteomes" id="UP000298030"/>
    </source>
</evidence>
<dbReference type="AlphaFoldDB" id="A0A4Y7TH98"/>
<gene>
    <name evidence="1" type="ORF">FA13DRAFT_1730595</name>
</gene>
<dbReference type="EMBL" id="QPFP01000012">
    <property type="protein sequence ID" value="TEB33553.1"/>
    <property type="molecule type" value="Genomic_DNA"/>
</dbReference>
<sequence>MEQIHLCRSYEVTCSSAPNSVGAVLREMSRRRVPVMERLLVQMIPDLHLLDLAFPLHHFFDNDFPVLKSLETTNFFIPIANLHAPKLEDLTFVIRPKAWYPHSELRLHLTSMLKVVTSFPNLTRLKLQMSNTLTSLPPAEPISMPRLIDLDLSVDAHATQAFFEHVRLPLCRRLKVDVWTLSIDDGAVAGLVSSTTGYIVQQLVTVLSTTTVVQRAVGGQPYDLTSDDFYITVTTVEFKFDPVPILGGVAKGLLPLLGRVKVLKLPRNPSESEPYSAAFNEFLQDSSISFVYP</sequence>